<sequence>MAGLCEGSNETPGSLKAISVLYSLSVSLEISPDASDVAELLAGGLGSSRLITCGDKLQRCDVTYTSNQTTSFQFIGSWNTKPTDKPLGTVYTRPAQTALIERVRSKERESHPNSSPERCSGAHGYG</sequence>
<evidence type="ECO:0000256" key="1">
    <source>
        <dbReference type="SAM" id="MobiDB-lite"/>
    </source>
</evidence>
<name>A0ABQ8SHM3_PERAM</name>
<proteinExistence type="predicted"/>
<feature type="compositionally biased region" description="Basic and acidic residues" evidence="1">
    <location>
        <begin position="102"/>
        <end position="111"/>
    </location>
</feature>
<dbReference type="Proteomes" id="UP001148838">
    <property type="component" value="Unassembled WGS sequence"/>
</dbReference>
<dbReference type="EMBL" id="JAJSOF020000027">
    <property type="protein sequence ID" value="KAJ4433631.1"/>
    <property type="molecule type" value="Genomic_DNA"/>
</dbReference>
<accession>A0ABQ8SHM3</accession>
<keyword evidence="3" id="KW-1185">Reference proteome</keyword>
<protein>
    <submittedName>
        <fullName evidence="2">Uncharacterized protein</fullName>
    </submittedName>
</protein>
<evidence type="ECO:0000313" key="3">
    <source>
        <dbReference type="Proteomes" id="UP001148838"/>
    </source>
</evidence>
<reference evidence="2 3" key="1">
    <citation type="journal article" date="2022" name="Allergy">
        <title>Genome assembly and annotation of Periplaneta americana reveal a comprehensive cockroach allergen profile.</title>
        <authorList>
            <person name="Wang L."/>
            <person name="Xiong Q."/>
            <person name="Saelim N."/>
            <person name="Wang L."/>
            <person name="Nong W."/>
            <person name="Wan A.T."/>
            <person name="Shi M."/>
            <person name="Liu X."/>
            <person name="Cao Q."/>
            <person name="Hui J.H.L."/>
            <person name="Sookrung N."/>
            <person name="Leung T.F."/>
            <person name="Tungtrongchitr A."/>
            <person name="Tsui S.K.W."/>
        </authorList>
    </citation>
    <scope>NUCLEOTIDE SEQUENCE [LARGE SCALE GENOMIC DNA]</scope>
    <source>
        <strain evidence="2">PWHHKU_190912</strain>
    </source>
</reference>
<evidence type="ECO:0000313" key="2">
    <source>
        <dbReference type="EMBL" id="KAJ4433631.1"/>
    </source>
</evidence>
<organism evidence="2 3">
    <name type="scientific">Periplaneta americana</name>
    <name type="common">American cockroach</name>
    <name type="synonym">Blatta americana</name>
    <dbReference type="NCBI Taxonomy" id="6978"/>
    <lineage>
        <taxon>Eukaryota</taxon>
        <taxon>Metazoa</taxon>
        <taxon>Ecdysozoa</taxon>
        <taxon>Arthropoda</taxon>
        <taxon>Hexapoda</taxon>
        <taxon>Insecta</taxon>
        <taxon>Pterygota</taxon>
        <taxon>Neoptera</taxon>
        <taxon>Polyneoptera</taxon>
        <taxon>Dictyoptera</taxon>
        <taxon>Blattodea</taxon>
        <taxon>Blattoidea</taxon>
        <taxon>Blattidae</taxon>
        <taxon>Blattinae</taxon>
        <taxon>Periplaneta</taxon>
    </lineage>
</organism>
<gene>
    <name evidence="2" type="ORF">ANN_15941</name>
</gene>
<feature type="region of interest" description="Disordered" evidence="1">
    <location>
        <begin position="102"/>
        <end position="126"/>
    </location>
</feature>
<comment type="caution">
    <text evidence="2">The sequence shown here is derived from an EMBL/GenBank/DDBJ whole genome shotgun (WGS) entry which is preliminary data.</text>
</comment>